<dbReference type="GO" id="GO:0004674">
    <property type="term" value="F:protein serine/threonine kinase activity"/>
    <property type="evidence" value="ECO:0007669"/>
    <property type="project" value="UniProtKB-EC"/>
</dbReference>
<proteinExistence type="predicted"/>
<dbReference type="Proteomes" id="UP000827707">
    <property type="component" value="Segment"/>
</dbReference>
<dbReference type="EMBL" id="OK319016">
    <property type="protein sequence ID" value="UCR90856.1"/>
    <property type="molecule type" value="Genomic_DNA"/>
</dbReference>
<keyword evidence="1" id="KW-0418">Kinase</keyword>
<protein>
    <submittedName>
        <fullName evidence="1">Protein kinase</fullName>
        <ecNumber evidence="1">2.7.11.1</ecNumber>
    </submittedName>
</protein>
<reference evidence="2" key="1">
    <citation type="journal article" date="2024" name="Viruses">
        <title>New Genera and Species of Caulobacter and Brevundimonas Bacteriophages Provide Insights into Phage Genome Evolution.</title>
        <authorList>
            <person name="Ely B."/>
            <person name="Hils M."/>
            <person name="Clarke A."/>
            <person name="Albert M."/>
            <person name="Holness N."/>
            <person name="Lenski J."/>
            <person name="Mohammadi T."/>
        </authorList>
    </citation>
    <scope>NUCLEOTIDE SEQUENCE [LARGE SCALE GENOMIC DNA]</scope>
</reference>
<keyword evidence="1" id="KW-0808">Transferase</keyword>
<keyword evidence="2" id="KW-1185">Reference proteome</keyword>
<accession>A0AAN0KL67</accession>
<organism evidence="1 2">
    <name type="scientific">Brevundimonas phage AA</name>
    <dbReference type="NCBI Taxonomy" id="2880937"/>
    <lineage>
        <taxon>Viruses</taxon>
        <taxon>Duplodnaviria</taxon>
        <taxon>Heunggongvirae</taxon>
        <taxon>Uroviricota</taxon>
        <taxon>Caudoviricetes</taxon>
        <taxon>Autographivirales</taxon>
        <taxon>Autonotataviridae</taxon>
        <taxon>Conareevirus</taxon>
        <taxon>Conareevirus doublea</taxon>
    </lineage>
</organism>
<evidence type="ECO:0000313" key="1">
    <source>
        <dbReference type="EMBL" id="UCR90856.1"/>
    </source>
</evidence>
<name>A0AAN0KL67_9CAUD</name>
<sequence length="349" mass="38359">MWREPGFNTRNNQARAAKALPLDAVLGKPEIIAEGRMRALRPNLQQLPKLDPAGPVPIPARLDEPRITGWPWRLAGFDPRVAAMPAQPGCGCTMCRNAREREAQAKRRGPEFVGFRSPMRDMEAALWAGRDMARLYNPAGPSWSAPTRGEIEAAVMVASEVGRLSQALRDTLCTVGYFASQANNRSASGQPHRNLVDEFMQSKGWEVAGNGHFSVAYTKNKLCIKLGFKSEDSGAVYAAFARDNKGLKGLPDVLDLQHHGRNSYTVVMPCLKPLSGPDKSRLSNAWMNDGGMKIGPNVLRLLASWGIEEAGTRIRDFFTGVASMDLHGDNVMRDEQGNFIITDPVSFKQ</sequence>
<evidence type="ECO:0000313" key="2">
    <source>
        <dbReference type="Proteomes" id="UP000827707"/>
    </source>
</evidence>
<dbReference type="EC" id="2.7.11.1" evidence="1"/>